<accession>A0A7R9F1H1</accession>
<organism evidence="2">
    <name type="scientific">Timema bartmani</name>
    <dbReference type="NCBI Taxonomy" id="61472"/>
    <lineage>
        <taxon>Eukaryota</taxon>
        <taxon>Metazoa</taxon>
        <taxon>Ecdysozoa</taxon>
        <taxon>Arthropoda</taxon>
        <taxon>Hexapoda</taxon>
        <taxon>Insecta</taxon>
        <taxon>Pterygota</taxon>
        <taxon>Neoptera</taxon>
        <taxon>Polyneoptera</taxon>
        <taxon>Phasmatodea</taxon>
        <taxon>Timematodea</taxon>
        <taxon>Timematoidea</taxon>
        <taxon>Timematidae</taxon>
        <taxon>Timema</taxon>
    </lineage>
</organism>
<protein>
    <submittedName>
        <fullName evidence="2">Uncharacterized protein</fullName>
    </submittedName>
</protein>
<name>A0A7R9F1H1_9NEOP</name>
<reference evidence="2" key="1">
    <citation type="submission" date="2020-11" db="EMBL/GenBank/DDBJ databases">
        <authorList>
            <person name="Tran Van P."/>
        </authorList>
    </citation>
    <scope>NUCLEOTIDE SEQUENCE</scope>
</reference>
<evidence type="ECO:0000313" key="2">
    <source>
        <dbReference type="EMBL" id="CAD7445296.1"/>
    </source>
</evidence>
<dbReference type="EMBL" id="OD567198">
    <property type="protein sequence ID" value="CAD7445296.1"/>
    <property type="molecule type" value="Genomic_DNA"/>
</dbReference>
<proteinExistence type="predicted"/>
<keyword evidence="1" id="KW-0472">Membrane</keyword>
<feature type="transmembrane region" description="Helical" evidence="1">
    <location>
        <begin position="111"/>
        <end position="134"/>
    </location>
</feature>
<dbReference type="AlphaFoldDB" id="A0A7R9F1H1"/>
<gene>
    <name evidence="2" type="ORF">TBIB3V08_LOCUS7651</name>
</gene>
<evidence type="ECO:0000256" key="1">
    <source>
        <dbReference type="SAM" id="Phobius"/>
    </source>
</evidence>
<sequence>MSQTNKTVTNYLYGLIFEKRMKLLQHWQKQKNASQQLQYFTNNAAAEQSFFLNKECLVENLHEDILLVQHVTYDAYQQLRLSIEFNMCPDGCGQPRSLLVFPFDAAGSTGVVIITIVVVVLAAAAVVAVAVAVAHTTLNGDLRGNEHPARQEHKEVGGCVRIRTVRECGYAHAQMTTLVVSRDS</sequence>
<keyword evidence="1" id="KW-0812">Transmembrane</keyword>
<keyword evidence="1" id="KW-1133">Transmembrane helix</keyword>